<dbReference type="EMBL" id="CP024785">
    <property type="protein sequence ID" value="AUB39431.1"/>
    <property type="molecule type" value="Genomic_DNA"/>
</dbReference>
<evidence type="ECO:0000313" key="1">
    <source>
        <dbReference type="EMBL" id="AUB39431.1"/>
    </source>
</evidence>
<dbReference type="AlphaFoldDB" id="A0A2K8SVD7"/>
<accession>A0A2K8SVD7</accession>
<dbReference type="Proteomes" id="UP000232003">
    <property type="component" value="Chromosome"/>
</dbReference>
<name>A0A2K8SVD7_9NOSO</name>
<protein>
    <submittedName>
        <fullName evidence="1">Uncharacterized protein</fullName>
    </submittedName>
</protein>
<evidence type="ECO:0000313" key="2">
    <source>
        <dbReference type="Proteomes" id="UP000232003"/>
    </source>
</evidence>
<sequence length="37" mass="4082">MVSRLLNLRCAKPNQPDERYLVVLGTLDLAPDLTGKA</sequence>
<keyword evidence="2" id="KW-1185">Reference proteome</keyword>
<gene>
    <name evidence="1" type="ORF">COO91_05424</name>
</gene>
<reference evidence="1 2" key="1">
    <citation type="submission" date="2017-11" db="EMBL/GenBank/DDBJ databases">
        <title>Complete genome of a free-living desiccation-tolerant cyanobacterium and its photosynthetic adaptation to extreme terrestrial habitat.</title>
        <authorList>
            <person name="Shang J."/>
        </authorList>
    </citation>
    <scope>NUCLEOTIDE SEQUENCE [LARGE SCALE GENOMIC DNA]</scope>
    <source>
        <strain evidence="1 2">CCNUN1</strain>
    </source>
</reference>
<proteinExistence type="predicted"/>
<dbReference type="KEGG" id="nfl:COO91_05424"/>
<organism evidence="1 2">
    <name type="scientific">Nostoc flagelliforme CCNUN1</name>
    <dbReference type="NCBI Taxonomy" id="2038116"/>
    <lineage>
        <taxon>Bacteria</taxon>
        <taxon>Bacillati</taxon>
        <taxon>Cyanobacteriota</taxon>
        <taxon>Cyanophyceae</taxon>
        <taxon>Nostocales</taxon>
        <taxon>Nostocaceae</taxon>
        <taxon>Nostoc</taxon>
    </lineage>
</organism>